<reference evidence="6 7" key="1">
    <citation type="submission" date="2021-03" db="EMBL/GenBank/DDBJ databases">
        <title>Antimicrobial resistance genes in bacteria isolated from Japanese honey, and their potential for conferring macrolide and lincosamide resistance in the American foulbrood pathogen Paenibacillus larvae.</title>
        <authorList>
            <person name="Okamoto M."/>
            <person name="Kumagai M."/>
            <person name="Kanamori H."/>
            <person name="Takamatsu D."/>
        </authorList>
    </citation>
    <scope>NUCLEOTIDE SEQUENCE [LARGE SCALE GENOMIC DNA]</scope>
    <source>
        <strain evidence="6 7">J6TS1</strain>
    </source>
</reference>
<keyword evidence="3" id="KW-0813">Transport</keyword>
<dbReference type="PANTHER" id="PTHR21294:SF8">
    <property type="entry name" value="ELECTRON TRANSFER FLAVOPROTEIN SUBUNIT BETA"/>
    <property type="match status" value="1"/>
</dbReference>
<dbReference type="Pfam" id="PF01012">
    <property type="entry name" value="ETF"/>
    <property type="match status" value="1"/>
</dbReference>
<gene>
    <name evidence="6" type="ORF">J6TS1_33660</name>
</gene>
<name>A0ABQ4L0Y4_SIMTE</name>
<dbReference type="Gene3D" id="3.40.50.620">
    <property type="entry name" value="HUPs"/>
    <property type="match status" value="1"/>
</dbReference>
<organism evidence="6 7">
    <name type="scientific">Siminovitchia terrae</name>
    <name type="common">Bacillus terrae</name>
    <dbReference type="NCBI Taxonomy" id="1914933"/>
    <lineage>
        <taxon>Bacteria</taxon>
        <taxon>Bacillati</taxon>
        <taxon>Bacillota</taxon>
        <taxon>Bacilli</taxon>
        <taxon>Bacillales</taxon>
        <taxon>Bacillaceae</taxon>
        <taxon>Siminovitchia</taxon>
    </lineage>
</organism>
<evidence type="ECO:0000313" key="7">
    <source>
        <dbReference type="Proteomes" id="UP000680670"/>
    </source>
</evidence>
<keyword evidence="4" id="KW-0249">Electron transport</keyword>
<proteinExistence type="inferred from homology"/>
<dbReference type="Proteomes" id="UP000680670">
    <property type="component" value="Unassembled WGS sequence"/>
</dbReference>
<dbReference type="InterPro" id="IPR014729">
    <property type="entry name" value="Rossmann-like_a/b/a_fold"/>
</dbReference>
<evidence type="ECO:0000256" key="2">
    <source>
        <dbReference type="ARBA" id="ARBA00011355"/>
    </source>
</evidence>
<dbReference type="SUPFAM" id="SSF52402">
    <property type="entry name" value="Adenine nucleotide alpha hydrolases-like"/>
    <property type="match status" value="1"/>
</dbReference>
<evidence type="ECO:0000256" key="4">
    <source>
        <dbReference type="ARBA" id="ARBA00022982"/>
    </source>
</evidence>
<comment type="subunit">
    <text evidence="2">Heterodimer of an alpha and a beta subunit.</text>
</comment>
<comment type="similarity">
    <text evidence="1">Belongs to the ETF beta-subunit/FixA family.</text>
</comment>
<feature type="domain" description="Electron transfer flavoprotein alpha/beta-subunit N-terminal" evidence="5">
    <location>
        <begin position="8"/>
        <end position="66"/>
    </location>
</feature>
<dbReference type="PANTHER" id="PTHR21294">
    <property type="entry name" value="ELECTRON TRANSFER FLAVOPROTEIN BETA-SUBUNIT"/>
    <property type="match status" value="1"/>
</dbReference>
<keyword evidence="7" id="KW-1185">Reference proteome</keyword>
<accession>A0ABQ4L0Y4</accession>
<evidence type="ECO:0000256" key="1">
    <source>
        <dbReference type="ARBA" id="ARBA00007557"/>
    </source>
</evidence>
<evidence type="ECO:0000256" key="3">
    <source>
        <dbReference type="ARBA" id="ARBA00022448"/>
    </source>
</evidence>
<dbReference type="InterPro" id="IPR014730">
    <property type="entry name" value="ETF_a/b_N"/>
</dbReference>
<evidence type="ECO:0000313" key="6">
    <source>
        <dbReference type="EMBL" id="GIN97496.1"/>
    </source>
</evidence>
<comment type="caution">
    <text evidence="6">The sequence shown here is derived from an EMBL/GenBank/DDBJ whole genome shotgun (WGS) entry which is preliminary data.</text>
</comment>
<sequence>MIANDAIDDSNSEFIMNPYDEYAVEEAVSLRDTHGGVVTVITAGDEEAKKKLRTALAMGADKAEVIPVLIEELKKEPALAG</sequence>
<dbReference type="InterPro" id="IPR012255">
    <property type="entry name" value="ETF_b"/>
</dbReference>
<dbReference type="EMBL" id="BORJ01000009">
    <property type="protein sequence ID" value="GIN97496.1"/>
    <property type="molecule type" value="Genomic_DNA"/>
</dbReference>
<evidence type="ECO:0000259" key="5">
    <source>
        <dbReference type="Pfam" id="PF01012"/>
    </source>
</evidence>
<protein>
    <recommendedName>
        <fullName evidence="5">Electron transfer flavoprotein alpha/beta-subunit N-terminal domain-containing protein</fullName>
    </recommendedName>
</protein>